<keyword evidence="3 5" id="KW-0949">S-adenosyl-L-methionine</keyword>
<dbReference type="HAMAP" id="MF_02126">
    <property type="entry name" value="RF_methyltr_PrmC"/>
    <property type="match status" value="1"/>
</dbReference>
<dbReference type="EMBL" id="CP000112">
    <property type="protein sequence ID" value="ABB39779.1"/>
    <property type="molecule type" value="Genomic_DNA"/>
</dbReference>
<dbReference type="Gene3D" id="3.40.50.150">
    <property type="entry name" value="Vaccinia Virus protein VP39"/>
    <property type="match status" value="1"/>
</dbReference>
<dbReference type="eggNOG" id="COG2890">
    <property type="taxonomic scope" value="Bacteria"/>
</dbReference>
<feature type="binding site" evidence="5">
    <location>
        <begin position="129"/>
        <end position="133"/>
    </location>
    <ligand>
        <name>S-adenosyl-L-methionine</name>
        <dbReference type="ChEBI" id="CHEBI:59789"/>
    </ligand>
</feature>
<dbReference type="Pfam" id="PF05175">
    <property type="entry name" value="MTS"/>
    <property type="match status" value="1"/>
</dbReference>
<dbReference type="NCBIfam" id="TIGR03534">
    <property type="entry name" value="RF_mod_PrmC"/>
    <property type="match status" value="1"/>
</dbReference>
<feature type="binding site" evidence="5">
    <location>
        <begin position="197"/>
        <end position="200"/>
    </location>
    <ligand>
        <name>substrate</name>
    </ligand>
</feature>
<dbReference type="GO" id="GO:0102559">
    <property type="term" value="F:peptide chain release factor N(5)-glutamine methyltransferase activity"/>
    <property type="evidence" value="ECO:0007669"/>
    <property type="project" value="UniProtKB-EC"/>
</dbReference>
<dbReference type="InterPro" id="IPR004556">
    <property type="entry name" value="HemK-like"/>
</dbReference>
<feature type="binding site" evidence="5">
    <location>
        <position position="197"/>
    </location>
    <ligand>
        <name>S-adenosyl-L-methionine</name>
        <dbReference type="ChEBI" id="CHEBI:59789"/>
    </ligand>
</feature>
<dbReference type="SUPFAM" id="SSF53335">
    <property type="entry name" value="S-adenosyl-L-methionine-dependent methyltransferases"/>
    <property type="match status" value="1"/>
</dbReference>
<keyword evidence="2 5" id="KW-0808">Transferase</keyword>
<dbReference type="GO" id="GO:0003676">
    <property type="term" value="F:nucleic acid binding"/>
    <property type="evidence" value="ECO:0007669"/>
    <property type="project" value="InterPro"/>
</dbReference>
<feature type="binding site" evidence="5">
    <location>
        <position position="181"/>
    </location>
    <ligand>
        <name>S-adenosyl-L-methionine</name>
        <dbReference type="ChEBI" id="CHEBI:59789"/>
    </ligand>
</feature>
<keyword evidence="1 5" id="KW-0489">Methyltransferase</keyword>
<dbReference type="InterPro" id="IPR002052">
    <property type="entry name" value="DNA_methylase_N6_adenine_CS"/>
</dbReference>
<feature type="domain" description="Release factor glutamine methyltransferase N-terminal" evidence="7">
    <location>
        <begin position="16"/>
        <end position="84"/>
    </location>
</feature>
<evidence type="ECO:0000259" key="7">
    <source>
        <dbReference type="Pfam" id="PF17827"/>
    </source>
</evidence>
<dbReference type="AlphaFoldDB" id="Q30X17"/>
<evidence type="ECO:0000256" key="1">
    <source>
        <dbReference type="ARBA" id="ARBA00022603"/>
    </source>
</evidence>
<dbReference type="Proteomes" id="UP000002710">
    <property type="component" value="Chromosome"/>
</dbReference>
<evidence type="ECO:0000256" key="4">
    <source>
        <dbReference type="ARBA" id="ARBA00048391"/>
    </source>
</evidence>
<accession>Q30X17</accession>
<dbReference type="EC" id="2.1.1.297" evidence="5"/>
<dbReference type="InterPro" id="IPR040758">
    <property type="entry name" value="PrmC_N"/>
</dbReference>
<dbReference type="InterPro" id="IPR050320">
    <property type="entry name" value="N5-glutamine_MTase"/>
</dbReference>
<evidence type="ECO:0000256" key="2">
    <source>
        <dbReference type="ARBA" id="ARBA00022679"/>
    </source>
</evidence>
<dbReference type="PANTHER" id="PTHR18895">
    <property type="entry name" value="HEMK METHYLTRANSFERASE"/>
    <property type="match status" value="1"/>
</dbReference>
<feature type="domain" description="Methyltransferase small" evidence="6">
    <location>
        <begin position="106"/>
        <end position="205"/>
    </location>
</feature>
<dbReference type="NCBIfam" id="TIGR00536">
    <property type="entry name" value="hemK_fam"/>
    <property type="match status" value="1"/>
</dbReference>
<dbReference type="PROSITE" id="PS00092">
    <property type="entry name" value="N6_MTASE"/>
    <property type="match status" value="1"/>
</dbReference>
<dbReference type="RefSeq" id="WP_011368754.1">
    <property type="nucleotide sequence ID" value="NC_007519.1"/>
</dbReference>
<evidence type="ECO:0000313" key="9">
    <source>
        <dbReference type="Proteomes" id="UP000002710"/>
    </source>
</evidence>
<protein>
    <recommendedName>
        <fullName evidence="5">Release factor glutamine methyltransferase</fullName>
        <shortName evidence="5">RF MTase</shortName>
        <ecNumber evidence="5">2.1.1.297</ecNumber>
    </recommendedName>
    <alternativeName>
        <fullName evidence="5">N5-glutamine methyltransferase PrmC</fullName>
    </alternativeName>
    <alternativeName>
        <fullName evidence="5">Protein-(glutamine-N5) MTase PrmC</fullName>
    </alternativeName>
    <alternativeName>
        <fullName evidence="5">Protein-glutamine N-methyltransferase PrmC</fullName>
    </alternativeName>
</protein>
<comment type="similarity">
    <text evidence="5">Belongs to the protein N5-glutamine methyltransferase family. PrmC subfamily.</text>
</comment>
<dbReference type="CDD" id="cd02440">
    <property type="entry name" value="AdoMet_MTases"/>
    <property type="match status" value="1"/>
</dbReference>
<dbReference type="Gene3D" id="1.10.8.10">
    <property type="entry name" value="DNA helicase RuvA subunit, C-terminal domain"/>
    <property type="match status" value="1"/>
</dbReference>
<name>Q30X17_OLEA2</name>
<sequence length="297" mass="32403">MCTSVTPASRTIRDTLTAFSALLAGKAVDSPRLSAELLLAHVLRTDRLQLLVRRGHMLTEKEYAQAEKLILRRAEGEPVAYLTGSREFYGREFAVSTDTLIPRPDTELLIDTLKKEYPPHAALRFADLGTGSGCIAVSVAAEMPSAHGTAVDISSGALHTARENAARHRVADRVAFVQADFTSPLFRPASFDVVLSNPPYVSATEYETLSPEVRCHEPQRALVPDTPASTGLEHAAALLPLAFGWLKPGGLFLMEFGWKQGPDIMAMVKAQHGQWTVAVILQDLAGRDRALYARRCD</sequence>
<feature type="binding site" evidence="5">
    <location>
        <position position="152"/>
    </location>
    <ligand>
        <name>S-adenosyl-L-methionine</name>
        <dbReference type="ChEBI" id="CHEBI:59789"/>
    </ligand>
</feature>
<comment type="catalytic activity">
    <reaction evidence="4 5">
        <text>L-glutaminyl-[peptide chain release factor] + S-adenosyl-L-methionine = N(5)-methyl-L-glutaminyl-[peptide chain release factor] + S-adenosyl-L-homocysteine + H(+)</text>
        <dbReference type="Rhea" id="RHEA:42896"/>
        <dbReference type="Rhea" id="RHEA-COMP:10271"/>
        <dbReference type="Rhea" id="RHEA-COMP:10272"/>
        <dbReference type="ChEBI" id="CHEBI:15378"/>
        <dbReference type="ChEBI" id="CHEBI:30011"/>
        <dbReference type="ChEBI" id="CHEBI:57856"/>
        <dbReference type="ChEBI" id="CHEBI:59789"/>
        <dbReference type="ChEBI" id="CHEBI:61891"/>
        <dbReference type="EC" id="2.1.1.297"/>
    </reaction>
</comment>
<dbReference type="HOGENOM" id="CLU_018398_3_1_7"/>
<keyword evidence="9" id="KW-1185">Reference proteome</keyword>
<evidence type="ECO:0000256" key="3">
    <source>
        <dbReference type="ARBA" id="ARBA00022691"/>
    </source>
</evidence>
<comment type="function">
    <text evidence="5">Methylates the class 1 translation termination release factors RF1/PrfA and RF2/PrfB on the glutamine residue of the universally conserved GGQ motif.</text>
</comment>
<reference evidence="8 9" key="1">
    <citation type="journal article" date="2011" name="J. Bacteriol.">
        <title>Complete genome sequence and updated annotation of Desulfovibrio alaskensis G20.</title>
        <authorList>
            <person name="Hauser L.J."/>
            <person name="Land M.L."/>
            <person name="Brown S.D."/>
            <person name="Larimer F."/>
            <person name="Keller K.L."/>
            <person name="Rapp-Giles B.J."/>
            <person name="Price M.N."/>
            <person name="Lin M."/>
            <person name="Bruce D.C."/>
            <person name="Detter J.C."/>
            <person name="Tapia R."/>
            <person name="Han C.S."/>
            <person name="Goodwin L.A."/>
            <person name="Cheng J.F."/>
            <person name="Pitluck S."/>
            <person name="Copeland A."/>
            <person name="Lucas S."/>
            <person name="Nolan M."/>
            <person name="Lapidus A.L."/>
            <person name="Palumbo A.V."/>
            <person name="Wall J.D."/>
        </authorList>
    </citation>
    <scope>NUCLEOTIDE SEQUENCE [LARGE SCALE GENOMIC DNA]</scope>
    <source>
        <strain evidence="9">ATCC BAA 1058 / DSM 17464 / G20</strain>
    </source>
</reference>
<dbReference type="InterPro" id="IPR007848">
    <property type="entry name" value="Small_mtfrase_dom"/>
</dbReference>
<gene>
    <name evidence="5" type="primary">prmC</name>
    <name evidence="8" type="ordered locus">Dde_2985</name>
</gene>
<organism evidence="8 9">
    <name type="scientific">Oleidesulfovibrio alaskensis (strain ATCC BAA-1058 / DSM 17464 / G20)</name>
    <name type="common">Desulfovibrio alaskensis</name>
    <dbReference type="NCBI Taxonomy" id="207559"/>
    <lineage>
        <taxon>Bacteria</taxon>
        <taxon>Pseudomonadati</taxon>
        <taxon>Thermodesulfobacteriota</taxon>
        <taxon>Desulfovibrionia</taxon>
        <taxon>Desulfovibrionales</taxon>
        <taxon>Desulfovibrionaceae</taxon>
        <taxon>Oleidesulfovibrio</taxon>
    </lineage>
</organism>
<dbReference type="InterPro" id="IPR019874">
    <property type="entry name" value="RF_methyltr_PrmC"/>
</dbReference>
<dbReference type="Pfam" id="PF17827">
    <property type="entry name" value="PrmC_N"/>
    <property type="match status" value="1"/>
</dbReference>
<dbReference type="InterPro" id="IPR029063">
    <property type="entry name" value="SAM-dependent_MTases_sf"/>
</dbReference>
<dbReference type="STRING" id="207559.Dde_2985"/>
<evidence type="ECO:0000256" key="5">
    <source>
        <dbReference type="HAMAP-Rule" id="MF_02126"/>
    </source>
</evidence>
<dbReference type="PANTHER" id="PTHR18895:SF74">
    <property type="entry name" value="MTRF1L RELEASE FACTOR GLUTAMINE METHYLTRANSFERASE"/>
    <property type="match status" value="1"/>
</dbReference>
<proteinExistence type="inferred from homology"/>
<dbReference type="KEGG" id="dde:Dde_2985"/>
<evidence type="ECO:0000313" key="8">
    <source>
        <dbReference type="EMBL" id="ABB39779.1"/>
    </source>
</evidence>
<dbReference type="GO" id="GO:0032259">
    <property type="term" value="P:methylation"/>
    <property type="evidence" value="ECO:0007669"/>
    <property type="project" value="UniProtKB-KW"/>
</dbReference>
<evidence type="ECO:0000259" key="6">
    <source>
        <dbReference type="Pfam" id="PF05175"/>
    </source>
</evidence>